<gene>
    <name evidence="1" type="ORF">KIN20_036994</name>
</gene>
<evidence type="ECO:0000313" key="2">
    <source>
        <dbReference type="Proteomes" id="UP001196413"/>
    </source>
</evidence>
<evidence type="ECO:0000313" key="1">
    <source>
        <dbReference type="EMBL" id="KAJ1374328.1"/>
    </source>
</evidence>
<name>A0AAD5RE27_PARTN</name>
<keyword evidence="2" id="KW-1185">Reference proteome</keyword>
<reference evidence="1" key="1">
    <citation type="submission" date="2021-06" db="EMBL/GenBank/DDBJ databases">
        <title>Parelaphostrongylus tenuis whole genome reference sequence.</title>
        <authorList>
            <person name="Garwood T.J."/>
            <person name="Larsen P.A."/>
            <person name="Fountain-Jones N.M."/>
            <person name="Garbe J.R."/>
            <person name="Macchietto M.G."/>
            <person name="Kania S.A."/>
            <person name="Gerhold R.W."/>
            <person name="Richards J.E."/>
            <person name="Wolf T.M."/>
        </authorList>
    </citation>
    <scope>NUCLEOTIDE SEQUENCE</scope>
    <source>
        <strain evidence="1">MNPRO001-30</strain>
        <tissue evidence="1">Meninges</tissue>
    </source>
</reference>
<protein>
    <submittedName>
        <fullName evidence="1">Uncharacterized protein</fullName>
    </submittedName>
</protein>
<dbReference type="AlphaFoldDB" id="A0AAD5RE27"/>
<accession>A0AAD5RE27</accession>
<dbReference type="EMBL" id="JAHQIW010007448">
    <property type="protein sequence ID" value="KAJ1374328.1"/>
    <property type="molecule type" value="Genomic_DNA"/>
</dbReference>
<sequence>MTSMLTAREGWGGARPYARRDEHYNHSAAASPDYGNWSLEKTTLVYMQRGLNSSCEDAVRSSRLLNNIIAVQVPCESGPTLEL</sequence>
<dbReference type="Proteomes" id="UP001196413">
    <property type="component" value="Unassembled WGS sequence"/>
</dbReference>
<comment type="caution">
    <text evidence="1">The sequence shown here is derived from an EMBL/GenBank/DDBJ whole genome shotgun (WGS) entry which is preliminary data.</text>
</comment>
<proteinExistence type="predicted"/>
<organism evidence="1 2">
    <name type="scientific">Parelaphostrongylus tenuis</name>
    <name type="common">Meningeal worm</name>
    <dbReference type="NCBI Taxonomy" id="148309"/>
    <lineage>
        <taxon>Eukaryota</taxon>
        <taxon>Metazoa</taxon>
        <taxon>Ecdysozoa</taxon>
        <taxon>Nematoda</taxon>
        <taxon>Chromadorea</taxon>
        <taxon>Rhabditida</taxon>
        <taxon>Rhabditina</taxon>
        <taxon>Rhabditomorpha</taxon>
        <taxon>Strongyloidea</taxon>
        <taxon>Metastrongylidae</taxon>
        <taxon>Parelaphostrongylus</taxon>
    </lineage>
</organism>